<dbReference type="Proteomes" id="UP000711811">
    <property type="component" value="Unassembled WGS sequence"/>
</dbReference>
<feature type="compositionally biased region" description="Polar residues" evidence="1">
    <location>
        <begin position="477"/>
        <end position="498"/>
    </location>
</feature>
<name>A0AAN3HDC7_ECOLX</name>
<keyword evidence="2" id="KW-0540">Nuclease</keyword>
<protein>
    <submittedName>
        <fullName evidence="2">Exonuclease</fullName>
    </submittedName>
</protein>
<dbReference type="EMBL" id="AATCLQ010000039">
    <property type="protein sequence ID" value="EFJ6483600.1"/>
    <property type="molecule type" value="Genomic_DNA"/>
</dbReference>
<dbReference type="Pfam" id="PF06630">
    <property type="entry name" value="Exonuc_VIII"/>
    <property type="match status" value="1"/>
</dbReference>
<feature type="compositionally biased region" description="Basic and acidic residues" evidence="1">
    <location>
        <begin position="403"/>
        <end position="429"/>
    </location>
</feature>
<evidence type="ECO:0000313" key="2">
    <source>
        <dbReference type="EMBL" id="EFJ6483600.1"/>
    </source>
</evidence>
<feature type="region of interest" description="Disordered" evidence="1">
    <location>
        <begin position="477"/>
        <end position="524"/>
    </location>
</feature>
<dbReference type="InterPro" id="IPR010584">
    <property type="entry name" value="ExoDNase_VIII"/>
</dbReference>
<evidence type="ECO:0000313" key="3">
    <source>
        <dbReference type="Proteomes" id="UP000711811"/>
    </source>
</evidence>
<comment type="caution">
    <text evidence="2">The sequence shown here is derived from an EMBL/GenBank/DDBJ whole genome shotgun (WGS) entry which is preliminary data.</text>
</comment>
<feature type="region of interest" description="Disordered" evidence="1">
    <location>
        <begin position="593"/>
        <end position="637"/>
    </location>
</feature>
<evidence type="ECO:0000256" key="1">
    <source>
        <dbReference type="SAM" id="MobiDB-lite"/>
    </source>
</evidence>
<sequence>MAEEKTQEYAYAFPVKNEATRKRLGFTHAFYWKSDYSQARVLLRANVAMLDAGFEPEDFKKPVRVNLPVVSELPAEGVFDTEFCRLYVPGGEDGKTMVYTRAAEAVADREETNSASNTNVNGEDMAEIEDNMLLPISGQELPIRWLAQHGSEKPVTHVSRDELQALHIARAEELPAITELAISHNTKLLDPLEIRDLHELVRDTDKVFPNPVNSSLGFMTAFFEAYLDTDYTDRGLLTKEWCNGNRISRVENKKEAQEKVVEKSPVTGERPRRSEKPTFRTINYESAAALCPGADCHDLRPVMDSAKKLMADDDERWRAWSTALGVTEGIKNWDRKTIFDMVSLAPSHIATGAAEARREWIENFLIARGVRDPDWAEPLVCGSVPGHEDNLKRVREAGKRLRKIENSHTKSQSDCDLRKTGAAEVDESKATSSAEIPDADKLLTASRGEYVDGISDPNGQNWVPGIQTRETNAIVQDSACDTSQESEKANQNVETANHSEPDIVTEGPELQENEPEVQGTEPEAARENGCGGCGKSGGGHCPDCGAVMGDNTYSAVYGEAGEATGDVAERGVVNVQHKVTADEVREIMKAVKPSVHTDTEESTEEMNCEQPAPQTGDNDDRSPGATSEDATTNVFDDSEALLHEEDFRGGDEVDVDVRALLDILRQQQVMLEEIRSTQARFTGAVIAMLSAISGGEQVSYDQVK</sequence>
<proteinExistence type="predicted"/>
<feature type="region of interest" description="Disordered" evidence="1">
    <location>
        <begin position="403"/>
        <end position="440"/>
    </location>
</feature>
<organism evidence="2 3">
    <name type="scientific">Escherichia coli</name>
    <dbReference type="NCBI Taxonomy" id="562"/>
    <lineage>
        <taxon>Bacteria</taxon>
        <taxon>Pseudomonadati</taxon>
        <taxon>Pseudomonadota</taxon>
        <taxon>Gammaproteobacteria</taxon>
        <taxon>Enterobacterales</taxon>
        <taxon>Enterobacteriaceae</taxon>
        <taxon>Escherichia</taxon>
    </lineage>
</organism>
<gene>
    <name evidence="2" type="ORF">A2J79_004005</name>
</gene>
<accession>A0AAN3HDC7</accession>
<dbReference type="AlphaFoldDB" id="A0AAN3HDC7"/>
<keyword evidence="2" id="KW-0269">Exonuclease</keyword>
<keyword evidence="2" id="KW-0378">Hydrolase</keyword>
<feature type="compositionally biased region" description="Polar residues" evidence="1">
    <location>
        <begin position="624"/>
        <end position="635"/>
    </location>
</feature>
<reference evidence="2" key="1">
    <citation type="submission" date="2020-02" db="EMBL/GenBank/DDBJ databases">
        <authorList>
            <person name="Ashton P.M."/>
            <person name="Dallman T."/>
            <person name="Nair S."/>
            <person name="De Pinna E."/>
            <person name="Peters T."/>
            <person name="Grant K."/>
        </authorList>
    </citation>
    <scope>NUCLEOTIDE SEQUENCE</scope>
    <source>
        <strain evidence="2">93335</strain>
    </source>
</reference>
<dbReference type="GO" id="GO:0051908">
    <property type="term" value="F:double-stranded DNA 5'-3' DNA exonuclease activity"/>
    <property type="evidence" value="ECO:0007669"/>
    <property type="project" value="InterPro"/>
</dbReference>